<protein>
    <recommendedName>
        <fullName evidence="4">ABC-2 type transport system permease protein</fullName>
    </recommendedName>
</protein>
<comment type="caution">
    <text evidence="2">The sequence shown here is derived from an EMBL/GenBank/DDBJ whole genome shotgun (WGS) entry which is preliminary data.</text>
</comment>
<dbReference type="AlphaFoldDB" id="A0A7W9KEN6"/>
<evidence type="ECO:0000256" key="1">
    <source>
        <dbReference type="SAM" id="Phobius"/>
    </source>
</evidence>
<evidence type="ECO:0000313" key="3">
    <source>
        <dbReference type="Proteomes" id="UP000585638"/>
    </source>
</evidence>
<sequence>MTAAAGAYLLSMVRNRIALFFTFAFPLLFIVLFGLMSDAGGQMHRLAVGALDWGVANTAMFGVAYADSAVSAGRIRLGRPGQQPRR</sequence>
<dbReference type="EMBL" id="JACHIR010000001">
    <property type="protein sequence ID" value="MBB5891227.1"/>
    <property type="molecule type" value="Genomic_DNA"/>
</dbReference>
<organism evidence="2 3">
    <name type="scientific">Kutzneria kofuensis</name>
    <dbReference type="NCBI Taxonomy" id="103725"/>
    <lineage>
        <taxon>Bacteria</taxon>
        <taxon>Bacillati</taxon>
        <taxon>Actinomycetota</taxon>
        <taxon>Actinomycetes</taxon>
        <taxon>Pseudonocardiales</taxon>
        <taxon>Pseudonocardiaceae</taxon>
        <taxon>Kutzneria</taxon>
    </lineage>
</organism>
<reference evidence="2 3" key="1">
    <citation type="submission" date="2020-08" db="EMBL/GenBank/DDBJ databases">
        <title>Sequencing the genomes of 1000 actinobacteria strains.</title>
        <authorList>
            <person name="Klenk H.-P."/>
        </authorList>
    </citation>
    <scope>NUCLEOTIDE SEQUENCE [LARGE SCALE GENOMIC DNA]</scope>
    <source>
        <strain evidence="2 3">DSM 43851</strain>
    </source>
</reference>
<evidence type="ECO:0008006" key="4">
    <source>
        <dbReference type="Google" id="ProtNLM"/>
    </source>
</evidence>
<dbReference type="RefSeq" id="WP_184861187.1">
    <property type="nucleotide sequence ID" value="NZ_BAAAWY010000031.1"/>
</dbReference>
<keyword evidence="1" id="KW-0812">Transmembrane</keyword>
<gene>
    <name evidence="2" type="ORF">BJ998_002423</name>
</gene>
<accession>A0A7W9KEN6</accession>
<feature type="transmembrane region" description="Helical" evidence="1">
    <location>
        <begin position="17"/>
        <end position="36"/>
    </location>
</feature>
<keyword evidence="1" id="KW-1133">Transmembrane helix</keyword>
<dbReference type="Proteomes" id="UP000585638">
    <property type="component" value="Unassembled WGS sequence"/>
</dbReference>
<evidence type="ECO:0000313" key="2">
    <source>
        <dbReference type="EMBL" id="MBB5891227.1"/>
    </source>
</evidence>
<keyword evidence="3" id="KW-1185">Reference proteome</keyword>
<proteinExistence type="predicted"/>
<name>A0A7W9KEN6_9PSEU</name>
<keyword evidence="1" id="KW-0472">Membrane</keyword>